<evidence type="ECO:0000313" key="5">
    <source>
        <dbReference type="EMBL" id="ARQ03084.1"/>
    </source>
</evidence>
<feature type="region of interest" description="Disordered" evidence="2">
    <location>
        <begin position="251"/>
        <end position="271"/>
    </location>
</feature>
<dbReference type="OrthoDB" id="9809385at2"/>
<protein>
    <submittedName>
        <fullName evidence="5">Efflux transporter periplasmic adaptor subunit</fullName>
    </submittedName>
</protein>
<dbReference type="STRING" id="1235591.CAK95_20400"/>
<dbReference type="EMBL" id="CP021112">
    <property type="protein sequence ID" value="ARQ03084.1"/>
    <property type="molecule type" value="Genomic_DNA"/>
</dbReference>
<gene>
    <name evidence="5" type="ORF">CAK95_20400</name>
</gene>
<organism evidence="5 6">
    <name type="scientific">Pseudorhodoplanes sinuspersici</name>
    <dbReference type="NCBI Taxonomy" id="1235591"/>
    <lineage>
        <taxon>Bacteria</taxon>
        <taxon>Pseudomonadati</taxon>
        <taxon>Pseudomonadota</taxon>
        <taxon>Alphaproteobacteria</taxon>
        <taxon>Hyphomicrobiales</taxon>
        <taxon>Pseudorhodoplanes</taxon>
    </lineage>
</organism>
<proteinExistence type="inferred from homology"/>
<keyword evidence="3" id="KW-0732">Signal</keyword>
<dbReference type="GO" id="GO:1990281">
    <property type="term" value="C:efflux pump complex"/>
    <property type="evidence" value="ECO:0007669"/>
    <property type="project" value="TreeGrafter"/>
</dbReference>
<dbReference type="InterPro" id="IPR006143">
    <property type="entry name" value="RND_pump_MFP"/>
</dbReference>
<evidence type="ECO:0000259" key="4">
    <source>
        <dbReference type="Pfam" id="PF00401"/>
    </source>
</evidence>
<reference evidence="5 6" key="1">
    <citation type="submission" date="2017-05" db="EMBL/GenBank/DDBJ databases">
        <title>Full genome sequence of Pseudorhodoplanes sinuspersici.</title>
        <authorList>
            <person name="Dastgheib S.M.M."/>
            <person name="Shavandi M."/>
            <person name="Tirandaz H."/>
        </authorList>
    </citation>
    <scope>NUCLEOTIDE SEQUENCE [LARGE SCALE GENOMIC DNA]</scope>
    <source>
        <strain evidence="5 6">RIPI110</strain>
    </source>
</reference>
<name>A0A1W7A0G6_9HYPH</name>
<comment type="similarity">
    <text evidence="1">Belongs to the membrane fusion protein (MFP) (TC 8.A.1) family.</text>
</comment>
<feature type="chain" id="PRO_5012551996" evidence="3">
    <location>
        <begin position="21"/>
        <end position="271"/>
    </location>
</feature>
<evidence type="ECO:0000256" key="2">
    <source>
        <dbReference type="SAM" id="MobiDB-lite"/>
    </source>
</evidence>
<dbReference type="AlphaFoldDB" id="A0A1W7A0G6"/>
<dbReference type="GO" id="GO:0015562">
    <property type="term" value="F:efflux transmembrane transporter activity"/>
    <property type="evidence" value="ECO:0007669"/>
    <property type="project" value="TreeGrafter"/>
</dbReference>
<evidence type="ECO:0000313" key="6">
    <source>
        <dbReference type="Proteomes" id="UP000194137"/>
    </source>
</evidence>
<sequence length="271" mass="29579">MKAVAVLLGLVLCLAAAGCAKEDDGKLQGWIEGDFIFVSPDEQGRIEQLLVREGDTVKKDQLIVVLDSDLQKSDLGVAQATLSNAKQAFDRAQQLAKSGSGTQKDFDVAQALYREALARLDAAQTRLARRKLLSPVEGLVQQVYYRPGETVPVGRSIVSILPPGNVKVRFYVAEPLLARIAIDDPIRFGCDGCPPDMEGKITFISRYAEYTPPVIYSMEERHKLVYLVEAKPKDPNALRVGQPVDVTLIPRAAPMPTASTTPTPRPKPVSK</sequence>
<dbReference type="NCBIfam" id="TIGR01730">
    <property type="entry name" value="RND_mfp"/>
    <property type="match status" value="1"/>
</dbReference>
<dbReference type="Gene3D" id="1.10.287.470">
    <property type="entry name" value="Helix hairpin bin"/>
    <property type="match status" value="1"/>
</dbReference>
<dbReference type="KEGG" id="psin:CAK95_20400"/>
<dbReference type="Gene3D" id="2.40.30.170">
    <property type="match status" value="1"/>
</dbReference>
<dbReference type="InterPro" id="IPR020547">
    <property type="entry name" value="ATP_synth_F1_esu_C"/>
</dbReference>
<feature type="signal peptide" evidence="3">
    <location>
        <begin position="1"/>
        <end position="20"/>
    </location>
</feature>
<feature type="compositionally biased region" description="Low complexity" evidence="2">
    <location>
        <begin position="251"/>
        <end position="262"/>
    </location>
</feature>
<dbReference type="SUPFAM" id="SSF111369">
    <property type="entry name" value="HlyD-like secretion proteins"/>
    <property type="match status" value="1"/>
</dbReference>
<dbReference type="PANTHER" id="PTHR30469">
    <property type="entry name" value="MULTIDRUG RESISTANCE PROTEIN MDTA"/>
    <property type="match status" value="1"/>
</dbReference>
<dbReference type="Pfam" id="PF00401">
    <property type="entry name" value="ATP-synt_DE"/>
    <property type="match status" value="1"/>
</dbReference>
<evidence type="ECO:0000256" key="1">
    <source>
        <dbReference type="ARBA" id="ARBA00009477"/>
    </source>
</evidence>
<dbReference type="PROSITE" id="PS51257">
    <property type="entry name" value="PROKAR_LIPOPROTEIN"/>
    <property type="match status" value="1"/>
</dbReference>
<accession>A0A1W7A0G6</accession>
<dbReference type="PANTHER" id="PTHR30469:SF15">
    <property type="entry name" value="HLYD FAMILY OF SECRETION PROTEINS"/>
    <property type="match status" value="1"/>
</dbReference>
<dbReference type="Gene3D" id="2.40.50.100">
    <property type="match status" value="1"/>
</dbReference>
<feature type="domain" description="ATP synthase epsilon subunit C-terminal" evidence="4">
    <location>
        <begin position="84"/>
        <end position="124"/>
    </location>
</feature>
<dbReference type="Proteomes" id="UP000194137">
    <property type="component" value="Chromosome"/>
</dbReference>
<keyword evidence="6" id="KW-1185">Reference proteome</keyword>
<evidence type="ECO:0000256" key="3">
    <source>
        <dbReference type="SAM" id="SignalP"/>
    </source>
</evidence>